<dbReference type="PROSITE" id="PS51257">
    <property type="entry name" value="PROKAR_LIPOPROTEIN"/>
    <property type="match status" value="1"/>
</dbReference>
<name>E7AC80_HELFC</name>
<dbReference type="HOGENOM" id="CLU_2422895_0_0_7"/>
<proteinExistence type="predicted"/>
<organism evidence="2 3">
    <name type="scientific">Helicobacter felis (strain ATCC 49179 / CCUG 28539 / NCTC 12436 / CS1)</name>
    <dbReference type="NCBI Taxonomy" id="936155"/>
    <lineage>
        <taxon>Bacteria</taxon>
        <taxon>Pseudomonadati</taxon>
        <taxon>Campylobacterota</taxon>
        <taxon>Epsilonproteobacteria</taxon>
        <taxon>Campylobacterales</taxon>
        <taxon>Helicobacteraceae</taxon>
        <taxon>Helicobacter</taxon>
    </lineage>
</organism>
<keyword evidence="1" id="KW-0472">Membrane</keyword>
<dbReference type="GeneID" id="36134144"/>
<feature type="transmembrane region" description="Helical" evidence="1">
    <location>
        <begin position="70"/>
        <end position="92"/>
    </location>
</feature>
<dbReference type="STRING" id="936155.HFELIS_00780"/>
<sequence length="101" mass="11087">MKIKKVLLGLVLVLMPFFTACMCIGMFAALLDGCTDGVLGNISLMGIVVLYGLSFWPIREIYKYTGWLDGCVVSGIVNAGSVILVPMILLYIKMIMIELHI</sequence>
<accession>E7AC80</accession>
<dbReference type="EMBL" id="FQ670179">
    <property type="protein sequence ID" value="CBY82162.1"/>
    <property type="molecule type" value="Genomic_DNA"/>
</dbReference>
<dbReference type="RefSeq" id="WP_013468532.1">
    <property type="nucleotide sequence ID" value="NC_014810.2"/>
</dbReference>
<evidence type="ECO:0000256" key="1">
    <source>
        <dbReference type="SAM" id="Phobius"/>
    </source>
</evidence>
<gene>
    <name evidence="2" type="ordered locus">Hfelis_00780</name>
</gene>
<keyword evidence="3" id="KW-1185">Reference proteome</keyword>
<dbReference type="AlphaFoldDB" id="E7AC80"/>
<feature type="transmembrane region" description="Helical" evidence="1">
    <location>
        <begin position="37"/>
        <end position="58"/>
    </location>
</feature>
<dbReference type="OrthoDB" id="5329205at2"/>
<evidence type="ECO:0000313" key="2">
    <source>
        <dbReference type="EMBL" id="CBY82162.1"/>
    </source>
</evidence>
<dbReference type="KEGG" id="hfe:HFELIS_00780"/>
<protein>
    <submittedName>
        <fullName evidence="2">Iron transport protein</fullName>
    </submittedName>
</protein>
<feature type="transmembrane region" description="Helical" evidence="1">
    <location>
        <begin position="7"/>
        <end position="31"/>
    </location>
</feature>
<dbReference type="Proteomes" id="UP000007934">
    <property type="component" value="Chromosome"/>
</dbReference>
<keyword evidence="1" id="KW-1133">Transmembrane helix</keyword>
<evidence type="ECO:0000313" key="3">
    <source>
        <dbReference type="Proteomes" id="UP000007934"/>
    </source>
</evidence>
<reference evidence="2 3" key="1">
    <citation type="journal article" date="2011" name="Genome Biol. Evol.">
        <title>Comparative whole genome sequence analysis of the carcinogenic bacterial model pathogen Helicobacter felis.</title>
        <authorList>
            <person name="Arnold I.C."/>
            <person name="Zigova Z."/>
            <person name="Holden M."/>
            <person name="Lawley T.D."/>
            <person name="Rad R."/>
            <person name="Dougan G."/>
            <person name="Falkow S."/>
            <person name="Bentley S.D."/>
            <person name="Muller A."/>
        </authorList>
    </citation>
    <scope>NUCLEOTIDE SEQUENCE [LARGE SCALE GENOMIC DNA]</scope>
    <source>
        <strain evidence="3">ATCC 49179 / CCUG 28539 / NCTC 12436 / CS1</strain>
    </source>
</reference>
<keyword evidence="1" id="KW-0812">Transmembrane</keyword>